<dbReference type="EMBL" id="JACCFH010000001">
    <property type="protein sequence ID" value="NYG34065.1"/>
    <property type="molecule type" value="Genomic_DNA"/>
</dbReference>
<reference evidence="3 4" key="1">
    <citation type="submission" date="2020-07" db="EMBL/GenBank/DDBJ databases">
        <title>Genomic Encyclopedia of Archaeal and Bacterial Type Strains, Phase II (KMG-II): from individual species to whole genera.</title>
        <authorList>
            <person name="Goeker M."/>
        </authorList>
    </citation>
    <scope>NUCLEOTIDE SEQUENCE [LARGE SCALE GENOMIC DNA]</scope>
    <source>
        <strain evidence="3 4">DSM 21226</strain>
    </source>
</reference>
<protein>
    <submittedName>
        <fullName evidence="3">Type IV pilus assembly protein PilE</fullName>
    </submittedName>
</protein>
<keyword evidence="2" id="KW-0472">Membrane</keyword>
<dbReference type="GO" id="GO:0015627">
    <property type="term" value="C:type II protein secretion system complex"/>
    <property type="evidence" value="ECO:0007669"/>
    <property type="project" value="InterPro"/>
</dbReference>
<dbReference type="Proteomes" id="UP000518288">
    <property type="component" value="Unassembled WGS sequence"/>
</dbReference>
<dbReference type="Gene3D" id="3.30.700.10">
    <property type="entry name" value="Glycoprotein, Type 4 Pilin"/>
    <property type="match status" value="1"/>
</dbReference>
<dbReference type="SUPFAM" id="SSF54523">
    <property type="entry name" value="Pili subunits"/>
    <property type="match status" value="1"/>
</dbReference>
<accession>A0A7Y9UKU0</accession>
<keyword evidence="1" id="KW-0488">Methylation</keyword>
<sequence>MNRPHRIRHRLVRGFTLVELTIAVAVVGILAAVALPSYREHVAASRRADARSALLGVAQVMERYYTERGTYVGATLGTGGLHPATSPQGYYTLSIASQSAGAFSLSATRAGAQVGDKCGNYTYDQAGTKGVASASTGYTAAKCW</sequence>
<dbReference type="GO" id="GO:0015628">
    <property type="term" value="P:protein secretion by the type II secretion system"/>
    <property type="evidence" value="ECO:0007669"/>
    <property type="project" value="InterPro"/>
</dbReference>
<dbReference type="InterPro" id="IPR045584">
    <property type="entry name" value="Pilin-like"/>
</dbReference>
<name>A0A7Y9UKU0_9BURK</name>
<comment type="caution">
    <text evidence="3">The sequence shown here is derived from an EMBL/GenBank/DDBJ whole genome shotgun (WGS) entry which is preliminary data.</text>
</comment>
<evidence type="ECO:0000313" key="3">
    <source>
        <dbReference type="EMBL" id="NYG34065.1"/>
    </source>
</evidence>
<keyword evidence="2" id="KW-0812">Transmembrane</keyword>
<dbReference type="Pfam" id="PF07963">
    <property type="entry name" value="N_methyl"/>
    <property type="match status" value="1"/>
</dbReference>
<proteinExistence type="predicted"/>
<dbReference type="GO" id="GO:0043683">
    <property type="term" value="P:type IV pilus assembly"/>
    <property type="evidence" value="ECO:0007669"/>
    <property type="project" value="InterPro"/>
</dbReference>
<evidence type="ECO:0000256" key="2">
    <source>
        <dbReference type="SAM" id="Phobius"/>
    </source>
</evidence>
<dbReference type="AlphaFoldDB" id="A0A7Y9UKU0"/>
<gene>
    <name evidence="3" type="ORF">BDD16_003051</name>
</gene>
<organism evidence="3 4">
    <name type="scientific">Sphaerotilus montanus</name>
    <dbReference type="NCBI Taxonomy" id="522889"/>
    <lineage>
        <taxon>Bacteria</taxon>
        <taxon>Pseudomonadati</taxon>
        <taxon>Pseudomonadota</taxon>
        <taxon>Betaproteobacteria</taxon>
        <taxon>Burkholderiales</taxon>
        <taxon>Sphaerotilaceae</taxon>
        <taxon>Sphaerotilus</taxon>
    </lineage>
</organism>
<dbReference type="InterPro" id="IPR031982">
    <property type="entry name" value="PilE-like"/>
</dbReference>
<evidence type="ECO:0000256" key="1">
    <source>
        <dbReference type="ARBA" id="ARBA00022481"/>
    </source>
</evidence>
<keyword evidence="4" id="KW-1185">Reference proteome</keyword>
<dbReference type="PANTHER" id="PTHR30093:SF47">
    <property type="entry name" value="TYPE IV PILUS NON-CORE MINOR PILIN PILE"/>
    <property type="match status" value="1"/>
</dbReference>
<feature type="transmembrane region" description="Helical" evidence="2">
    <location>
        <begin position="12"/>
        <end position="35"/>
    </location>
</feature>
<dbReference type="RefSeq" id="WP_179634758.1">
    <property type="nucleotide sequence ID" value="NZ_JACCFH010000001.1"/>
</dbReference>
<dbReference type="PRINTS" id="PR00813">
    <property type="entry name" value="BCTERIALGSPG"/>
</dbReference>
<dbReference type="Pfam" id="PF16732">
    <property type="entry name" value="ComP_DUS"/>
    <property type="match status" value="1"/>
</dbReference>
<dbReference type="NCBIfam" id="TIGR02532">
    <property type="entry name" value="IV_pilin_GFxxxE"/>
    <property type="match status" value="1"/>
</dbReference>
<keyword evidence="2" id="KW-1133">Transmembrane helix</keyword>
<evidence type="ECO:0000313" key="4">
    <source>
        <dbReference type="Proteomes" id="UP000518288"/>
    </source>
</evidence>
<dbReference type="InterPro" id="IPR012902">
    <property type="entry name" value="N_methyl_site"/>
</dbReference>
<dbReference type="PANTHER" id="PTHR30093">
    <property type="entry name" value="GENERAL SECRETION PATHWAY PROTEIN G"/>
    <property type="match status" value="1"/>
</dbReference>
<dbReference type="PROSITE" id="PS00409">
    <property type="entry name" value="PROKAR_NTER_METHYL"/>
    <property type="match status" value="1"/>
</dbReference>
<dbReference type="InterPro" id="IPR000983">
    <property type="entry name" value="Bac_GSPG_pilin"/>
</dbReference>